<keyword evidence="6 12" id="KW-0040">ANK repeat</keyword>
<keyword evidence="5" id="KW-0638">Presynaptic neurotoxin</keyword>
<reference evidence="15" key="1">
    <citation type="submission" date="2025-08" db="UniProtKB">
        <authorList>
            <consortium name="RefSeq"/>
        </authorList>
    </citation>
    <scope>IDENTIFICATION</scope>
    <source>
        <tissue evidence="15">Muscle</tissue>
    </source>
</reference>
<feature type="compositionally biased region" description="Polar residues" evidence="13">
    <location>
        <begin position="386"/>
        <end position="395"/>
    </location>
</feature>
<comment type="similarity">
    <text evidence="9">Belongs to the cationic peptide 01 (latrotoxin) family. 03 (alpha-latrotoxin) subfamily.</text>
</comment>
<feature type="compositionally biased region" description="Basic residues" evidence="13">
    <location>
        <begin position="413"/>
        <end position="423"/>
    </location>
</feature>
<organism evidence="14 15">
    <name type="scientific">Limulus polyphemus</name>
    <name type="common">Atlantic horseshoe crab</name>
    <dbReference type="NCBI Taxonomy" id="6850"/>
    <lineage>
        <taxon>Eukaryota</taxon>
        <taxon>Metazoa</taxon>
        <taxon>Ecdysozoa</taxon>
        <taxon>Arthropoda</taxon>
        <taxon>Chelicerata</taxon>
        <taxon>Merostomata</taxon>
        <taxon>Xiphosura</taxon>
        <taxon>Limulidae</taxon>
        <taxon>Limulus</taxon>
    </lineage>
</organism>
<evidence type="ECO:0000256" key="11">
    <source>
        <dbReference type="ARBA" id="ARBA00049811"/>
    </source>
</evidence>
<name>A0ABM1TCP4_LIMPO</name>
<evidence type="ECO:0000256" key="7">
    <source>
        <dbReference type="ARBA" id="ARBA00023136"/>
    </source>
</evidence>
<comment type="subcellular location">
    <subcellularLocation>
        <location evidence="1">Target cell membrane</location>
    </subcellularLocation>
</comment>
<dbReference type="PANTHER" id="PTHR24198">
    <property type="entry name" value="ANKYRIN REPEAT AND PROTEIN KINASE DOMAIN-CONTAINING PROTEIN"/>
    <property type="match status" value="1"/>
</dbReference>
<keyword evidence="4" id="KW-0677">Repeat</keyword>
<evidence type="ECO:0000256" key="6">
    <source>
        <dbReference type="ARBA" id="ARBA00023043"/>
    </source>
</evidence>
<dbReference type="GeneID" id="106469429"/>
<sequence length="423" mass="47235">MLDNSMHTFPVKMTHKCSEKEQLSKRNTTAVETSNSVTSTVSRTQSLYFSTRYQWNEDSCRAINQSDGRTSHQYQPLSFLPGNSIKPTPKESSTDPSFLKACLSGDEAELRQIILKGLSTATINQQDDCGRTGLWHICSKDFLEMFQLVAQLPGLDVNLPDNEGCTPVMISAQAGHAEILGLMINIFQNSLIIDQRNTFGMTALMKAALQGRNRCVKLLLDSGANPYLRDPARKLSPYEWAKFCGRQTCAESIEKFMKSHSKKKFSSLHRKEATLGKKWPSDSQLCPDNNALPPSNTELVKVGGGWLKQKLRNPFRYSNNRARRSADFSVFNNITASAMLCASSAILQNSEAEVSDKKNKTRRASGKRKFVVPKVEVAQESLCPQTNDCFPTGTTPPFKETPLQVTKPLVPVSRKRKESKQKN</sequence>
<feature type="compositionally biased region" description="Polar residues" evidence="13">
    <location>
        <begin position="67"/>
        <end position="76"/>
    </location>
</feature>
<keyword evidence="5" id="KW-0528">Neurotoxin</keyword>
<evidence type="ECO:0000256" key="4">
    <source>
        <dbReference type="ARBA" id="ARBA00022737"/>
    </source>
</evidence>
<dbReference type="InterPro" id="IPR036770">
    <property type="entry name" value="Ankyrin_rpt-contain_sf"/>
</dbReference>
<feature type="region of interest" description="Disordered" evidence="13">
    <location>
        <begin position="386"/>
        <end position="423"/>
    </location>
</feature>
<feature type="repeat" description="ANK" evidence="12">
    <location>
        <begin position="199"/>
        <end position="231"/>
    </location>
</feature>
<proteinExistence type="inferred from homology"/>
<dbReference type="Gene3D" id="1.25.40.20">
    <property type="entry name" value="Ankyrin repeat-containing domain"/>
    <property type="match status" value="1"/>
</dbReference>
<dbReference type="PROSITE" id="PS50297">
    <property type="entry name" value="ANK_REP_REGION"/>
    <property type="match status" value="1"/>
</dbReference>
<protein>
    <recommendedName>
        <fullName evidence="11">Alpha-latrotoxin</fullName>
    </recommendedName>
</protein>
<evidence type="ECO:0000256" key="12">
    <source>
        <dbReference type="PROSITE-ProRule" id="PRU00023"/>
    </source>
</evidence>
<keyword evidence="14" id="KW-1185">Reference proteome</keyword>
<keyword evidence="7" id="KW-0472">Membrane</keyword>
<dbReference type="InterPro" id="IPR002110">
    <property type="entry name" value="Ankyrin_rpt"/>
</dbReference>
<evidence type="ECO:0000256" key="8">
    <source>
        <dbReference type="ARBA" id="ARBA00023298"/>
    </source>
</evidence>
<evidence type="ECO:0000313" key="15">
    <source>
        <dbReference type="RefSeq" id="XP_022253650.1"/>
    </source>
</evidence>
<dbReference type="SMART" id="SM00248">
    <property type="entry name" value="ANK"/>
    <property type="match status" value="3"/>
</dbReference>
<keyword evidence="2" id="KW-0268">Exocytosis</keyword>
<keyword evidence="3" id="KW-1052">Target cell membrane</keyword>
<dbReference type="SUPFAM" id="SSF48403">
    <property type="entry name" value="Ankyrin repeat"/>
    <property type="match status" value="1"/>
</dbReference>
<evidence type="ECO:0000256" key="9">
    <source>
        <dbReference type="ARBA" id="ARBA00049657"/>
    </source>
</evidence>
<evidence type="ECO:0000256" key="5">
    <source>
        <dbReference type="ARBA" id="ARBA00023028"/>
    </source>
</evidence>
<gene>
    <name evidence="15" type="primary">LOC106469429</name>
</gene>
<evidence type="ECO:0000256" key="2">
    <source>
        <dbReference type="ARBA" id="ARBA00022483"/>
    </source>
</evidence>
<dbReference type="PROSITE" id="PS50088">
    <property type="entry name" value="ANK_REPEAT"/>
    <property type="match status" value="1"/>
</dbReference>
<evidence type="ECO:0000256" key="13">
    <source>
        <dbReference type="SAM" id="MobiDB-lite"/>
    </source>
</evidence>
<feature type="region of interest" description="Disordered" evidence="13">
    <location>
        <begin position="67"/>
        <end position="93"/>
    </location>
</feature>
<evidence type="ECO:0000313" key="14">
    <source>
        <dbReference type="Proteomes" id="UP000694941"/>
    </source>
</evidence>
<keyword evidence="5" id="KW-0800">Toxin</keyword>
<evidence type="ECO:0000256" key="3">
    <source>
        <dbReference type="ARBA" id="ARBA00022537"/>
    </source>
</evidence>
<evidence type="ECO:0000256" key="1">
    <source>
        <dbReference type="ARBA" id="ARBA00004175"/>
    </source>
</evidence>
<dbReference type="Pfam" id="PF12796">
    <property type="entry name" value="Ank_2"/>
    <property type="match status" value="1"/>
</dbReference>
<dbReference type="Proteomes" id="UP000694941">
    <property type="component" value="Unplaced"/>
</dbReference>
<dbReference type="RefSeq" id="XP_022253650.1">
    <property type="nucleotide sequence ID" value="XM_022397942.1"/>
</dbReference>
<evidence type="ECO:0000256" key="10">
    <source>
        <dbReference type="ARBA" id="ARBA00049715"/>
    </source>
</evidence>
<keyword evidence="8" id="KW-1053">Target membrane</keyword>
<accession>A0ABM1TCP4</accession>
<comment type="subunit">
    <text evidence="10">Homotetramer in membranes.</text>
</comment>
<dbReference type="PANTHER" id="PTHR24198:SF165">
    <property type="entry name" value="ANKYRIN REPEAT-CONTAINING PROTEIN-RELATED"/>
    <property type="match status" value="1"/>
</dbReference>